<dbReference type="AlphaFoldDB" id="A0A6I6NA66"/>
<organism evidence="3 4">
    <name type="scientific">Streptomyces broussonetiae</name>
    <dbReference type="NCBI Taxonomy" id="2686304"/>
    <lineage>
        <taxon>Bacteria</taxon>
        <taxon>Bacillati</taxon>
        <taxon>Actinomycetota</taxon>
        <taxon>Actinomycetes</taxon>
        <taxon>Kitasatosporales</taxon>
        <taxon>Streptomycetaceae</taxon>
        <taxon>Streptomyces</taxon>
    </lineage>
</organism>
<feature type="compositionally biased region" description="Basic and acidic residues" evidence="1">
    <location>
        <begin position="51"/>
        <end position="74"/>
    </location>
</feature>
<dbReference type="KEGG" id="sbro:GQF42_38110"/>
<dbReference type="InterPro" id="IPR045513">
    <property type="entry name" value="DUF6479"/>
</dbReference>
<protein>
    <recommendedName>
        <fullName evidence="5">Secreted protein</fullName>
    </recommendedName>
</protein>
<gene>
    <name evidence="3" type="ORF">GQF42_38110</name>
</gene>
<sequence>MNTTQEQVAATGSAAGVVAIAVCGLFVTAALVGAVRLGIRVRSREPAPPGRSDHPRLPRSGPVREEREMREPNEVPRTTVKGDGLTPHQLGNAPSRPSPERTRPRWQPGSGGSFGSGGSGAT</sequence>
<keyword evidence="2" id="KW-1133">Transmembrane helix</keyword>
<feature type="compositionally biased region" description="Gly residues" evidence="1">
    <location>
        <begin position="109"/>
        <end position="122"/>
    </location>
</feature>
<evidence type="ECO:0008006" key="5">
    <source>
        <dbReference type="Google" id="ProtNLM"/>
    </source>
</evidence>
<dbReference type="RefSeq" id="WP_158927600.1">
    <property type="nucleotide sequence ID" value="NZ_CP047020.1"/>
</dbReference>
<evidence type="ECO:0000256" key="1">
    <source>
        <dbReference type="SAM" id="MobiDB-lite"/>
    </source>
</evidence>
<keyword evidence="2" id="KW-0812">Transmembrane</keyword>
<feature type="transmembrane region" description="Helical" evidence="2">
    <location>
        <begin position="12"/>
        <end position="35"/>
    </location>
</feature>
<reference evidence="3 4" key="1">
    <citation type="submission" date="2019-12" db="EMBL/GenBank/DDBJ databases">
        <title>Streptomyces sp. strain T44 isolated from rhizosphere soil of Broussonetia papyrifera.</title>
        <authorList>
            <person name="Mo P."/>
        </authorList>
    </citation>
    <scope>NUCLEOTIDE SEQUENCE [LARGE SCALE GENOMIC DNA]</scope>
    <source>
        <strain evidence="3 4">T44</strain>
    </source>
</reference>
<dbReference type="Pfam" id="PF20087">
    <property type="entry name" value="DUF6479"/>
    <property type="match status" value="1"/>
</dbReference>
<evidence type="ECO:0000313" key="4">
    <source>
        <dbReference type="Proteomes" id="UP000436138"/>
    </source>
</evidence>
<dbReference type="EMBL" id="CP047020">
    <property type="protein sequence ID" value="QHA08314.1"/>
    <property type="molecule type" value="Genomic_DNA"/>
</dbReference>
<accession>A0A6I6NA66</accession>
<dbReference type="Proteomes" id="UP000436138">
    <property type="component" value="Chromosome"/>
</dbReference>
<feature type="region of interest" description="Disordered" evidence="1">
    <location>
        <begin position="40"/>
        <end position="122"/>
    </location>
</feature>
<name>A0A6I6NA66_9ACTN</name>
<keyword evidence="4" id="KW-1185">Reference proteome</keyword>
<evidence type="ECO:0000313" key="3">
    <source>
        <dbReference type="EMBL" id="QHA08314.1"/>
    </source>
</evidence>
<proteinExistence type="predicted"/>
<keyword evidence="2" id="KW-0472">Membrane</keyword>
<evidence type="ECO:0000256" key="2">
    <source>
        <dbReference type="SAM" id="Phobius"/>
    </source>
</evidence>